<evidence type="ECO:0000313" key="5">
    <source>
        <dbReference type="EMBL" id="EIC00715.1"/>
    </source>
</evidence>
<comment type="similarity">
    <text evidence="1 3">Belongs to the peptidase S26 family.</text>
</comment>
<dbReference type="InterPro" id="IPR000223">
    <property type="entry name" value="Pept_S26A_signal_pept_1"/>
</dbReference>
<dbReference type="InterPro" id="IPR036286">
    <property type="entry name" value="LexA/Signal_pep-like_sf"/>
</dbReference>
<sequence length="231" mass="26530">MDTNIYAISYKMRQELYRHVANVLKVVMLCFLSISLFMTFVLYPVVSRSNSMAPDITAGNVEFVVPFLRVPSRGDVVLIQTRPTERRSIVKRAVNQIFLFFTARQWYPFEENRMGAQPMVRRVIGMPGDTIYIDKYVVYIKPKGKSHFLTEFEVVDKKYNVDISSAPTGWDINLGAKSGTKQIELGEGEYYVLGDNRMECADSRLWGPVGKANIKGKVVLQYFPLNRMKLF</sequence>
<dbReference type="Pfam" id="PF10502">
    <property type="entry name" value="Peptidase_S26"/>
    <property type="match status" value="1"/>
</dbReference>
<proteinExistence type="inferred from homology"/>
<comment type="subcellular location">
    <subcellularLocation>
        <location evidence="3">Membrane</location>
        <topology evidence="3">Single-pass type II membrane protein</topology>
    </subcellularLocation>
</comment>
<dbReference type="eggNOG" id="COG0681">
    <property type="taxonomic scope" value="Bacteria"/>
</dbReference>
<feature type="domain" description="Peptidase S26" evidence="4">
    <location>
        <begin position="22"/>
        <end position="222"/>
    </location>
</feature>
<dbReference type="CDD" id="cd06530">
    <property type="entry name" value="S26_SPase_I"/>
    <property type="match status" value="1"/>
</dbReference>
<evidence type="ECO:0000256" key="2">
    <source>
        <dbReference type="ARBA" id="ARBA00019232"/>
    </source>
</evidence>
<evidence type="ECO:0000256" key="3">
    <source>
        <dbReference type="RuleBase" id="RU362042"/>
    </source>
</evidence>
<dbReference type="PRINTS" id="PR00727">
    <property type="entry name" value="LEADERPTASE"/>
</dbReference>
<comment type="caution">
    <text evidence="5">The sequence shown here is derived from an EMBL/GenBank/DDBJ whole genome shotgun (WGS) entry which is preliminary data.</text>
</comment>
<dbReference type="RefSeq" id="WP_002706392.1">
    <property type="nucleotide sequence ID" value="NZ_AGRW01000054.1"/>
</dbReference>
<dbReference type="EMBL" id="AGRW01000054">
    <property type="protein sequence ID" value="EIC00715.1"/>
    <property type="molecule type" value="Genomic_DNA"/>
</dbReference>
<keyword evidence="3" id="KW-1133">Transmembrane helix</keyword>
<keyword evidence="3" id="KW-0472">Membrane</keyword>
<gene>
    <name evidence="5" type="ORF">TresaDRAFT_0188</name>
</gene>
<comment type="catalytic activity">
    <reaction evidence="3">
        <text>Cleavage of hydrophobic, N-terminal signal or leader sequences from secreted and periplasmic proteins.</text>
        <dbReference type="EC" id="3.4.21.89"/>
    </reaction>
</comment>
<organism evidence="5 6">
    <name type="scientific">Treponema saccharophilum DSM 2985</name>
    <dbReference type="NCBI Taxonomy" id="907348"/>
    <lineage>
        <taxon>Bacteria</taxon>
        <taxon>Pseudomonadati</taxon>
        <taxon>Spirochaetota</taxon>
        <taxon>Spirochaetia</taxon>
        <taxon>Spirochaetales</taxon>
        <taxon>Treponemataceae</taxon>
        <taxon>Treponema</taxon>
    </lineage>
</organism>
<dbReference type="EC" id="3.4.21.89" evidence="3"/>
<dbReference type="GO" id="GO:0004252">
    <property type="term" value="F:serine-type endopeptidase activity"/>
    <property type="evidence" value="ECO:0007669"/>
    <property type="project" value="InterPro"/>
</dbReference>
<evidence type="ECO:0000256" key="1">
    <source>
        <dbReference type="ARBA" id="ARBA00009370"/>
    </source>
</evidence>
<feature type="transmembrane region" description="Helical" evidence="3">
    <location>
        <begin position="20"/>
        <end position="43"/>
    </location>
</feature>
<dbReference type="NCBIfam" id="TIGR02227">
    <property type="entry name" value="sigpep_I_bact"/>
    <property type="match status" value="1"/>
</dbReference>
<dbReference type="Proteomes" id="UP000003571">
    <property type="component" value="Unassembled WGS sequence"/>
</dbReference>
<dbReference type="Gene3D" id="2.10.109.10">
    <property type="entry name" value="Umud Fragment, subunit A"/>
    <property type="match status" value="1"/>
</dbReference>
<dbReference type="GO" id="GO:0009003">
    <property type="term" value="F:signal peptidase activity"/>
    <property type="evidence" value="ECO:0007669"/>
    <property type="project" value="UniProtKB-EC"/>
</dbReference>
<dbReference type="SUPFAM" id="SSF51306">
    <property type="entry name" value="LexA/Signal peptidase"/>
    <property type="match status" value="1"/>
</dbReference>
<keyword evidence="3" id="KW-0645">Protease</keyword>
<keyword evidence="3" id="KW-0378">Hydrolase</keyword>
<dbReference type="GO" id="GO:0016020">
    <property type="term" value="C:membrane"/>
    <property type="evidence" value="ECO:0007669"/>
    <property type="project" value="UniProtKB-SubCell"/>
</dbReference>
<accession>H7EP82</accession>
<dbReference type="InterPro" id="IPR019533">
    <property type="entry name" value="Peptidase_S26"/>
</dbReference>
<name>H7EP82_9SPIR</name>
<dbReference type="OrthoDB" id="9802919at2"/>
<protein>
    <recommendedName>
        <fullName evidence="2 3">Signal peptidase I</fullName>
        <ecNumber evidence="3">3.4.21.89</ecNumber>
    </recommendedName>
</protein>
<dbReference type="PANTHER" id="PTHR43390">
    <property type="entry name" value="SIGNAL PEPTIDASE I"/>
    <property type="match status" value="1"/>
</dbReference>
<keyword evidence="3" id="KW-0812">Transmembrane</keyword>
<dbReference type="GO" id="GO:0006465">
    <property type="term" value="P:signal peptide processing"/>
    <property type="evidence" value="ECO:0007669"/>
    <property type="project" value="InterPro"/>
</dbReference>
<dbReference type="STRING" id="907348.TresaDRAFT_0188"/>
<dbReference type="PATRIC" id="fig|907348.3.peg.2774"/>
<reference evidence="5 6" key="1">
    <citation type="submission" date="2011-09" db="EMBL/GenBank/DDBJ databases">
        <title>The draft genome of Treponema saccharophilum DSM 2985.</title>
        <authorList>
            <consortium name="US DOE Joint Genome Institute (JGI-PGF)"/>
            <person name="Lucas S."/>
            <person name="Copeland A."/>
            <person name="Lapidus A."/>
            <person name="Glavina del Rio T."/>
            <person name="Dalin E."/>
            <person name="Tice H."/>
            <person name="Bruce D."/>
            <person name="Goodwin L."/>
            <person name="Pitluck S."/>
            <person name="Peters L."/>
            <person name="Kyrpides N."/>
            <person name="Mavromatis K."/>
            <person name="Ivanova N."/>
            <person name="Markowitz V."/>
            <person name="Cheng J.-F."/>
            <person name="Hugenholtz P."/>
            <person name="Woyke T."/>
            <person name="Wu D."/>
            <person name="Gronow S."/>
            <person name="Wellnitz S."/>
            <person name="Brambilla E."/>
            <person name="Klenk H.-P."/>
            <person name="Eisen J.A."/>
        </authorList>
    </citation>
    <scope>NUCLEOTIDE SEQUENCE [LARGE SCALE GENOMIC DNA]</scope>
    <source>
        <strain evidence="5 6">DSM 2985</strain>
    </source>
</reference>
<evidence type="ECO:0000313" key="6">
    <source>
        <dbReference type="Proteomes" id="UP000003571"/>
    </source>
</evidence>
<dbReference type="AlphaFoldDB" id="H7EP82"/>
<dbReference type="CDD" id="cd06462">
    <property type="entry name" value="Peptidase_S24_S26"/>
    <property type="match status" value="1"/>
</dbReference>
<evidence type="ECO:0000259" key="4">
    <source>
        <dbReference type="Pfam" id="PF10502"/>
    </source>
</evidence>
<dbReference type="PANTHER" id="PTHR43390:SF1">
    <property type="entry name" value="CHLOROPLAST PROCESSING PEPTIDASE"/>
    <property type="match status" value="1"/>
</dbReference>
<keyword evidence="6" id="KW-1185">Reference proteome</keyword>